<protein>
    <recommendedName>
        <fullName evidence="12">Innexin</fullName>
    </recommendedName>
</protein>
<evidence type="ECO:0000256" key="4">
    <source>
        <dbReference type="ARBA" id="ARBA00022475"/>
    </source>
</evidence>
<feature type="transmembrane region" description="Helical" evidence="12">
    <location>
        <begin position="192"/>
        <end position="212"/>
    </location>
</feature>
<dbReference type="GO" id="GO:0005886">
    <property type="term" value="C:plasma membrane"/>
    <property type="evidence" value="ECO:0007669"/>
    <property type="project" value="UniProtKB-SubCell"/>
</dbReference>
<dbReference type="PANTHER" id="PTHR11893:SF39">
    <property type="entry name" value="INNEXIN INX1"/>
    <property type="match status" value="1"/>
</dbReference>
<keyword evidence="11 12" id="KW-0407">Ion channel</keyword>
<evidence type="ECO:0000256" key="11">
    <source>
        <dbReference type="ARBA" id="ARBA00023303"/>
    </source>
</evidence>
<evidence type="ECO:0000256" key="2">
    <source>
        <dbReference type="ARBA" id="ARBA00004651"/>
    </source>
</evidence>
<keyword evidence="10 12" id="KW-0472">Membrane</keyword>
<comment type="subcellular location">
    <subcellularLocation>
        <location evidence="1">Cell junction</location>
        <location evidence="1">Gap junction</location>
    </subcellularLocation>
    <subcellularLocation>
        <location evidence="2 12">Cell membrane</location>
        <topology evidence="2 12">Multi-pass membrane protein</topology>
    </subcellularLocation>
</comment>
<reference evidence="13" key="1">
    <citation type="submission" date="2023-11" db="EMBL/GenBank/DDBJ databases">
        <title>Genome assemblies of two species of porcelain crab, Petrolisthes cinctipes and Petrolisthes manimaculis (Anomura: Porcellanidae).</title>
        <authorList>
            <person name="Angst P."/>
        </authorList>
    </citation>
    <scope>NUCLEOTIDE SEQUENCE</scope>
    <source>
        <strain evidence="13">PB745_02</strain>
        <tissue evidence="13">Gill</tissue>
    </source>
</reference>
<feature type="transmembrane region" description="Helical" evidence="12">
    <location>
        <begin position="38"/>
        <end position="58"/>
    </location>
</feature>
<dbReference type="PRINTS" id="PR01262">
    <property type="entry name" value="INNEXIN"/>
</dbReference>
<feature type="transmembrane region" description="Helical" evidence="12">
    <location>
        <begin position="122"/>
        <end position="144"/>
    </location>
</feature>
<evidence type="ECO:0000256" key="5">
    <source>
        <dbReference type="ARBA" id="ARBA00022692"/>
    </source>
</evidence>
<evidence type="ECO:0000256" key="3">
    <source>
        <dbReference type="ARBA" id="ARBA00022448"/>
    </source>
</evidence>
<keyword evidence="8 12" id="KW-1133">Transmembrane helix</keyword>
<evidence type="ECO:0000256" key="9">
    <source>
        <dbReference type="ARBA" id="ARBA00023065"/>
    </source>
</evidence>
<sequence>MSFGNFNALELGTSAVVDWLLLPLSLEPSTTRTDLTKTFTVVLLIGASVLLTAAEFFGNPIDCITGVSQTNVINTYCWIHSTFTIQDYYLRERGSQVAQPGVGTPDVYDEEEIENKWRFHNYYQWVVFFLFFQAALCYIPKFVWNASEGGLMKTIAEGLNPGLHKEDEVSSRKKVIIDYIVKHIRMHNGYVFKYWFCELLSFINIVGQLFLIDRFLGGEFLTYGPRVAEFTEMDQEERVDPMIYVFPRMTKCHFHKFGPSGTLERHDAFCLLPLNILNEKVFIAIWFWYVILATLLGALLLYRIALVALPGLRPRAMHKHNKAVPIETVEAITNKTSIGDWWILYVLSRNIDPLIYRDIMTKLSKEIETANSNMPYNSGGLYSSSSV</sequence>
<dbReference type="PANTHER" id="PTHR11893">
    <property type="entry name" value="INNEXIN"/>
    <property type="match status" value="1"/>
</dbReference>
<dbReference type="GO" id="GO:0005243">
    <property type="term" value="F:gap junction channel activity"/>
    <property type="evidence" value="ECO:0007669"/>
    <property type="project" value="TreeGrafter"/>
</dbReference>
<dbReference type="Pfam" id="PF00876">
    <property type="entry name" value="Innexin"/>
    <property type="match status" value="1"/>
</dbReference>
<evidence type="ECO:0000256" key="1">
    <source>
        <dbReference type="ARBA" id="ARBA00004610"/>
    </source>
</evidence>
<comment type="function">
    <text evidence="12">Structural component of the gap junctions.</text>
</comment>
<evidence type="ECO:0000256" key="7">
    <source>
        <dbReference type="ARBA" id="ARBA00022949"/>
    </source>
</evidence>
<gene>
    <name evidence="12" type="primary">inx</name>
    <name evidence="13" type="ORF">Pmani_035509</name>
</gene>
<dbReference type="InterPro" id="IPR000990">
    <property type="entry name" value="Innexin"/>
</dbReference>
<evidence type="ECO:0000313" key="13">
    <source>
        <dbReference type="EMBL" id="KAK4291672.1"/>
    </source>
</evidence>
<dbReference type="Proteomes" id="UP001292094">
    <property type="component" value="Unassembled WGS sequence"/>
</dbReference>
<feature type="transmembrane region" description="Helical" evidence="12">
    <location>
        <begin position="281"/>
        <end position="309"/>
    </location>
</feature>
<keyword evidence="3 12" id="KW-0813">Transport</keyword>
<dbReference type="EMBL" id="JAWZYT010005079">
    <property type="protein sequence ID" value="KAK4291672.1"/>
    <property type="molecule type" value="Genomic_DNA"/>
</dbReference>
<comment type="caution">
    <text evidence="13">The sequence shown here is derived from an EMBL/GenBank/DDBJ whole genome shotgun (WGS) entry which is preliminary data.</text>
</comment>
<accession>A0AAE1NLJ0</accession>
<name>A0AAE1NLJ0_9EUCA</name>
<dbReference type="PROSITE" id="PS51013">
    <property type="entry name" value="PANNEXIN"/>
    <property type="match status" value="1"/>
</dbReference>
<keyword evidence="9 12" id="KW-0406">Ion transport</keyword>
<organism evidence="13 14">
    <name type="scientific">Petrolisthes manimaculis</name>
    <dbReference type="NCBI Taxonomy" id="1843537"/>
    <lineage>
        <taxon>Eukaryota</taxon>
        <taxon>Metazoa</taxon>
        <taxon>Ecdysozoa</taxon>
        <taxon>Arthropoda</taxon>
        <taxon>Crustacea</taxon>
        <taxon>Multicrustacea</taxon>
        <taxon>Malacostraca</taxon>
        <taxon>Eumalacostraca</taxon>
        <taxon>Eucarida</taxon>
        <taxon>Decapoda</taxon>
        <taxon>Pleocyemata</taxon>
        <taxon>Anomura</taxon>
        <taxon>Galatheoidea</taxon>
        <taxon>Porcellanidae</taxon>
        <taxon>Petrolisthes</taxon>
    </lineage>
</organism>
<keyword evidence="7" id="KW-0965">Cell junction</keyword>
<evidence type="ECO:0000256" key="12">
    <source>
        <dbReference type="RuleBase" id="RU010713"/>
    </source>
</evidence>
<keyword evidence="6" id="KW-0303">Gap junction</keyword>
<keyword evidence="14" id="KW-1185">Reference proteome</keyword>
<evidence type="ECO:0000313" key="14">
    <source>
        <dbReference type="Proteomes" id="UP001292094"/>
    </source>
</evidence>
<proteinExistence type="inferred from homology"/>
<keyword evidence="4" id="KW-1003">Cell membrane</keyword>
<evidence type="ECO:0000256" key="6">
    <source>
        <dbReference type="ARBA" id="ARBA00022868"/>
    </source>
</evidence>
<dbReference type="GO" id="GO:0005921">
    <property type="term" value="C:gap junction"/>
    <property type="evidence" value="ECO:0007669"/>
    <property type="project" value="UniProtKB-SubCell"/>
</dbReference>
<evidence type="ECO:0000256" key="10">
    <source>
        <dbReference type="ARBA" id="ARBA00023136"/>
    </source>
</evidence>
<comment type="similarity">
    <text evidence="12">Belongs to the pannexin family.</text>
</comment>
<keyword evidence="5 12" id="KW-0812">Transmembrane</keyword>
<dbReference type="AlphaFoldDB" id="A0AAE1NLJ0"/>
<evidence type="ECO:0000256" key="8">
    <source>
        <dbReference type="ARBA" id="ARBA00022989"/>
    </source>
</evidence>
<dbReference type="GO" id="GO:0034220">
    <property type="term" value="P:monoatomic ion transmembrane transport"/>
    <property type="evidence" value="ECO:0007669"/>
    <property type="project" value="UniProtKB-KW"/>
</dbReference>